<evidence type="ECO:0000313" key="7">
    <source>
        <dbReference type="EMBL" id="OXG11834.1"/>
    </source>
</evidence>
<dbReference type="PANTHER" id="PTHR46910:SF3">
    <property type="entry name" value="HALOTOLERANCE PROTEIN 9-RELATED"/>
    <property type="match status" value="1"/>
</dbReference>
<evidence type="ECO:0000259" key="6">
    <source>
        <dbReference type="PROSITE" id="PS50048"/>
    </source>
</evidence>
<evidence type="ECO:0000256" key="3">
    <source>
        <dbReference type="ARBA" id="ARBA00023125"/>
    </source>
</evidence>
<dbReference type="PANTHER" id="PTHR46910">
    <property type="entry name" value="TRANSCRIPTION FACTOR PDR1"/>
    <property type="match status" value="1"/>
</dbReference>
<dbReference type="GO" id="GO:0000981">
    <property type="term" value="F:DNA-binding transcription factor activity, RNA polymerase II-specific"/>
    <property type="evidence" value="ECO:0007669"/>
    <property type="project" value="InterPro"/>
</dbReference>
<keyword evidence="2" id="KW-0479">Metal-binding</keyword>
<evidence type="ECO:0000256" key="5">
    <source>
        <dbReference type="SAM" id="MobiDB-lite"/>
    </source>
</evidence>
<dbReference type="GO" id="GO:0005634">
    <property type="term" value="C:nucleus"/>
    <property type="evidence" value="ECO:0007669"/>
    <property type="project" value="UniProtKB-SubCell"/>
</dbReference>
<dbReference type="InterPro" id="IPR036864">
    <property type="entry name" value="Zn2-C6_fun-type_DNA-bd_sf"/>
</dbReference>
<comment type="caution">
    <text evidence="7">The sequence shown here is derived from an EMBL/GenBank/DDBJ whole genome shotgun (WGS) entry which is preliminary data.</text>
</comment>
<protein>
    <recommendedName>
        <fullName evidence="6">Zn(2)-C6 fungal-type domain-containing protein</fullName>
    </recommendedName>
</protein>
<name>A0A854Q5L8_CRYNE</name>
<dbReference type="Proteomes" id="UP000199727">
    <property type="component" value="Unassembled WGS sequence"/>
</dbReference>
<organism evidence="7 8">
    <name type="scientific">Cryptococcus neoformans Tu259-1</name>
    <dbReference type="NCBI Taxonomy" id="1230072"/>
    <lineage>
        <taxon>Eukaryota</taxon>
        <taxon>Fungi</taxon>
        <taxon>Dikarya</taxon>
        <taxon>Basidiomycota</taxon>
        <taxon>Agaricomycotina</taxon>
        <taxon>Tremellomycetes</taxon>
        <taxon>Tremellales</taxon>
        <taxon>Cryptococcaceae</taxon>
        <taxon>Cryptococcus</taxon>
        <taxon>Cryptococcus neoformans species complex</taxon>
    </lineage>
</organism>
<dbReference type="InterPro" id="IPR050987">
    <property type="entry name" value="AtrR-like"/>
</dbReference>
<dbReference type="PROSITE" id="PS50048">
    <property type="entry name" value="ZN2_CY6_FUNGAL_2"/>
    <property type="match status" value="1"/>
</dbReference>
<accession>A0A854Q5L8</accession>
<dbReference type="GO" id="GO:0008270">
    <property type="term" value="F:zinc ion binding"/>
    <property type="evidence" value="ECO:0007669"/>
    <property type="project" value="InterPro"/>
</dbReference>
<dbReference type="CDD" id="cd12148">
    <property type="entry name" value="fungal_TF_MHR"/>
    <property type="match status" value="1"/>
</dbReference>
<dbReference type="CDD" id="cd00067">
    <property type="entry name" value="GAL4"/>
    <property type="match status" value="1"/>
</dbReference>
<reference evidence="7 8" key="1">
    <citation type="submission" date="2017-06" db="EMBL/GenBank/DDBJ databases">
        <title>Global population genomics of the pathogenic fungus Cryptococcus neoformans var. grubii.</title>
        <authorList>
            <person name="Cuomo C."/>
            <person name="Litvintseva A."/>
            <person name="Chen Y."/>
            <person name="Young S."/>
            <person name="Zeng Q."/>
            <person name="Chapman S."/>
            <person name="Gujja S."/>
            <person name="Saif S."/>
            <person name="Birren B."/>
        </authorList>
    </citation>
    <scope>NUCLEOTIDE SEQUENCE [LARGE SCALE GENOMIC DNA]</scope>
    <source>
        <strain evidence="7 8">Tu259-1</strain>
    </source>
</reference>
<keyword evidence="4" id="KW-0539">Nucleus</keyword>
<feature type="region of interest" description="Disordered" evidence="5">
    <location>
        <begin position="41"/>
        <end position="116"/>
    </location>
</feature>
<proteinExistence type="predicted"/>
<keyword evidence="3" id="KW-0238">DNA-binding</keyword>
<dbReference type="Gene3D" id="4.10.240.10">
    <property type="entry name" value="Zn(2)-C6 fungal-type DNA-binding domain"/>
    <property type="match status" value="1"/>
</dbReference>
<dbReference type="GO" id="GO:0003677">
    <property type="term" value="F:DNA binding"/>
    <property type="evidence" value="ECO:0007669"/>
    <property type="project" value="UniProtKB-KW"/>
</dbReference>
<dbReference type="InterPro" id="IPR001138">
    <property type="entry name" value="Zn2Cys6_DnaBD"/>
</dbReference>
<evidence type="ECO:0000256" key="2">
    <source>
        <dbReference type="ARBA" id="ARBA00022723"/>
    </source>
</evidence>
<evidence type="ECO:0000256" key="4">
    <source>
        <dbReference type="ARBA" id="ARBA00023242"/>
    </source>
</evidence>
<dbReference type="EMBL" id="AMKT01000094">
    <property type="protein sequence ID" value="OXG11834.1"/>
    <property type="molecule type" value="Genomic_DNA"/>
</dbReference>
<dbReference type="SMART" id="SM00066">
    <property type="entry name" value="GAL4"/>
    <property type="match status" value="1"/>
</dbReference>
<evidence type="ECO:0000256" key="1">
    <source>
        <dbReference type="ARBA" id="ARBA00004123"/>
    </source>
</evidence>
<dbReference type="PROSITE" id="PS00463">
    <property type="entry name" value="ZN2_CY6_FUNGAL_1"/>
    <property type="match status" value="1"/>
</dbReference>
<dbReference type="SUPFAM" id="SSF57701">
    <property type="entry name" value="Zn2/Cys6 DNA-binding domain"/>
    <property type="match status" value="1"/>
</dbReference>
<feature type="domain" description="Zn(2)-C6 fungal-type" evidence="6">
    <location>
        <begin position="16"/>
        <end position="47"/>
    </location>
</feature>
<dbReference type="OrthoDB" id="2575102at2759"/>
<evidence type="ECO:0000313" key="8">
    <source>
        <dbReference type="Proteomes" id="UP000199727"/>
    </source>
</evidence>
<dbReference type="AlphaFoldDB" id="A0A854Q5L8"/>
<feature type="compositionally biased region" description="Polar residues" evidence="5">
    <location>
        <begin position="90"/>
        <end position="101"/>
    </location>
</feature>
<gene>
    <name evidence="7" type="ORF">C361_06402</name>
</gene>
<comment type="subcellular location">
    <subcellularLocation>
        <location evidence="1">Nucleus</location>
    </subcellularLocation>
</comment>
<sequence length="595" mass="66668">MAPAIATAPIRRSSKACESCRIRRVRCSGVVPCEPCRERGMGNSCEVRQKARPRRALPAPERSIRRSSTSARLASSSPQRTRGGPALSESGPSSERSTLETGHQLEPSSSHRRSPLDQIEGAVERWCQGKNISISSLRFQIEIRLEPLHGLPLPPTPLIHTFEDSLIDHLFNFSSRDCIQAADRPRFLDRSQLLSLYSRFRAVPNSLTDDQKALVYATLCLSRFNQIKKDWEQEVGEGATPGIRREVAREDVTYFWKACTALRDWNRPSIFAMWTLFCLVPYTIGSGTPSEMRALLEQTARHSTQLGLHKEATASLYAPHEQVGLLFSAFYYSDIFRASLTDLKPCIPLSEIDVDPTPPPQLIPHCLARASYHTAKYLKDYADPDVDTTTEEYITSTESRWMGDLKALRHGKDECTPRSLVAWAEFRYSWLRILLYAPHLTHARLAAQAHSAIARAITQILHIYPELVAIRQLNPSWPQIQRLVVCGQLLILCYESGELRRCESQTLFGMVVDLLDKHALTWPICAGLAEGFQRAARAFDLQVERQLVSRMGESSGGGASVNEDMGAFDGTGPWGGFSLDYFDPTLLFALSYDTA</sequence>
<feature type="compositionally biased region" description="Low complexity" evidence="5">
    <location>
        <begin position="56"/>
        <end position="77"/>
    </location>
</feature>